<evidence type="ECO:0000256" key="1">
    <source>
        <dbReference type="ARBA" id="ARBA00004651"/>
    </source>
</evidence>
<evidence type="ECO:0000256" key="3">
    <source>
        <dbReference type="ARBA" id="ARBA00022448"/>
    </source>
</evidence>
<comment type="similarity">
    <text evidence="2">Belongs to the binding-protein-dependent transport system permease family. FecCD subfamily.</text>
</comment>
<comment type="subcellular location">
    <subcellularLocation>
        <location evidence="1">Cell membrane</location>
        <topology evidence="1">Multi-pass membrane protein</topology>
    </subcellularLocation>
</comment>
<feature type="transmembrane region" description="Helical" evidence="8">
    <location>
        <begin position="282"/>
        <end position="305"/>
    </location>
</feature>
<dbReference type="PANTHER" id="PTHR30472:SF1">
    <property type="entry name" value="FE(3+) DICITRATE TRANSPORT SYSTEM PERMEASE PROTEIN FECC-RELATED"/>
    <property type="match status" value="1"/>
</dbReference>
<evidence type="ECO:0000313" key="9">
    <source>
        <dbReference type="EMBL" id="MEA1080328.1"/>
    </source>
</evidence>
<protein>
    <submittedName>
        <fullName evidence="9">Iron ABC transporter permease</fullName>
    </submittedName>
</protein>
<keyword evidence="3" id="KW-0813">Transport</keyword>
<feature type="transmembrane region" description="Helical" evidence="8">
    <location>
        <begin position="202"/>
        <end position="223"/>
    </location>
</feature>
<dbReference type="PANTHER" id="PTHR30472">
    <property type="entry name" value="FERRIC ENTEROBACTIN TRANSPORT SYSTEM PERMEASE PROTEIN"/>
    <property type="match status" value="1"/>
</dbReference>
<dbReference type="Pfam" id="PF01032">
    <property type="entry name" value="FecCD"/>
    <property type="match status" value="1"/>
</dbReference>
<feature type="transmembrane region" description="Helical" evidence="8">
    <location>
        <begin position="122"/>
        <end position="141"/>
    </location>
</feature>
<reference evidence="9 10" key="1">
    <citation type="submission" date="2023-12" db="EMBL/GenBank/DDBJ databases">
        <title>Marinobacter qingdaonensis sp. nov., isolated from the intertidal sediment of Qingdao, PR China.</title>
        <authorList>
            <person name="Li Y."/>
        </authorList>
    </citation>
    <scope>NUCLEOTIDE SEQUENCE [LARGE SCALE GENOMIC DNA]</scope>
    <source>
        <strain evidence="9 10">ASW11-75</strain>
    </source>
</reference>
<evidence type="ECO:0000256" key="8">
    <source>
        <dbReference type="SAM" id="Phobius"/>
    </source>
</evidence>
<feature type="transmembrane region" description="Helical" evidence="8">
    <location>
        <begin position="153"/>
        <end position="172"/>
    </location>
</feature>
<feature type="transmembrane region" description="Helical" evidence="8">
    <location>
        <begin position="243"/>
        <end position="270"/>
    </location>
</feature>
<feature type="transmembrane region" description="Helical" evidence="8">
    <location>
        <begin position="95"/>
        <end position="116"/>
    </location>
</feature>
<keyword evidence="7 8" id="KW-0472">Membrane</keyword>
<organism evidence="9 10">
    <name type="scientific">Marinobacter qingdaonensis</name>
    <dbReference type="NCBI Taxonomy" id="3108486"/>
    <lineage>
        <taxon>Bacteria</taxon>
        <taxon>Pseudomonadati</taxon>
        <taxon>Pseudomonadota</taxon>
        <taxon>Gammaproteobacteria</taxon>
        <taxon>Pseudomonadales</taxon>
        <taxon>Marinobacteraceae</taxon>
        <taxon>Marinobacter</taxon>
    </lineage>
</organism>
<evidence type="ECO:0000256" key="6">
    <source>
        <dbReference type="ARBA" id="ARBA00022989"/>
    </source>
</evidence>
<dbReference type="EMBL" id="JAYDCJ010000003">
    <property type="protein sequence ID" value="MEA1080328.1"/>
    <property type="molecule type" value="Genomic_DNA"/>
</dbReference>
<keyword evidence="6 8" id="KW-1133">Transmembrane helix</keyword>
<feature type="transmembrane region" description="Helical" evidence="8">
    <location>
        <begin position="67"/>
        <end position="83"/>
    </location>
</feature>
<dbReference type="Proteomes" id="UP001305746">
    <property type="component" value="Unassembled WGS sequence"/>
</dbReference>
<sequence>MTAITAIHTRAGRLLAGLLLLATALAASLSLGQTNLAPTTLMAALTAFDPSNTQHLIVADSRLPRAVIAGLVGAALAVAGALMQALTRNPLASPAIFGVNAGAVFAIVVASTVLTVSALSQLLWVGLAGAFGAALLVFGLGSAGDRGPSPLRLVLAGAAVSALFMAFTQALLVTNQQGLDSVLFWLAGSVAGRSLDMVYPTLPLLLPALALSLTLGRAINLLASGDQVAQGLGQNVVGLKLLLGVLVVCLAGTAVALAGNVGFVGLIVPHMVRSWLGTDHRWLLSGSAVFGAALVLMADTLGRFLIMPQEIPVGVMTALIGTPVFILLARRGLNHG</sequence>
<evidence type="ECO:0000256" key="5">
    <source>
        <dbReference type="ARBA" id="ARBA00022692"/>
    </source>
</evidence>
<feature type="transmembrane region" description="Helical" evidence="8">
    <location>
        <begin position="311"/>
        <end position="329"/>
    </location>
</feature>
<name>A0ABU5NWY4_9GAMM</name>
<evidence type="ECO:0000256" key="2">
    <source>
        <dbReference type="ARBA" id="ARBA00007935"/>
    </source>
</evidence>
<comment type="caution">
    <text evidence="9">The sequence shown here is derived from an EMBL/GenBank/DDBJ whole genome shotgun (WGS) entry which is preliminary data.</text>
</comment>
<evidence type="ECO:0000256" key="7">
    <source>
        <dbReference type="ARBA" id="ARBA00023136"/>
    </source>
</evidence>
<dbReference type="SUPFAM" id="SSF81345">
    <property type="entry name" value="ABC transporter involved in vitamin B12 uptake, BtuC"/>
    <property type="match status" value="1"/>
</dbReference>
<dbReference type="CDD" id="cd06550">
    <property type="entry name" value="TM_ABC_iron-siderophores_like"/>
    <property type="match status" value="1"/>
</dbReference>
<keyword evidence="4" id="KW-1003">Cell membrane</keyword>
<dbReference type="InterPro" id="IPR037294">
    <property type="entry name" value="ABC_BtuC-like"/>
</dbReference>
<evidence type="ECO:0000256" key="4">
    <source>
        <dbReference type="ARBA" id="ARBA00022475"/>
    </source>
</evidence>
<accession>A0ABU5NWY4</accession>
<evidence type="ECO:0000313" key="10">
    <source>
        <dbReference type="Proteomes" id="UP001305746"/>
    </source>
</evidence>
<dbReference type="RefSeq" id="WP_322854834.1">
    <property type="nucleotide sequence ID" value="NZ_JAYDCJ010000003.1"/>
</dbReference>
<keyword evidence="5 8" id="KW-0812">Transmembrane</keyword>
<gene>
    <name evidence="9" type="ORF">U5822_06585</name>
</gene>
<keyword evidence="10" id="KW-1185">Reference proteome</keyword>
<dbReference type="Gene3D" id="1.10.3470.10">
    <property type="entry name" value="ABC transporter involved in vitamin B12 uptake, BtuC"/>
    <property type="match status" value="1"/>
</dbReference>
<dbReference type="InterPro" id="IPR000522">
    <property type="entry name" value="ABC_transptr_permease_BtuC"/>
</dbReference>
<proteinExistence type="inferred from homology"/>